<dbReference type="AlphaFoldDB" id="A0A378VLU2"/>
<dbReference type="RefSeq" id="WP_036475047.1">
    <property type="nucleotide sequence ID" value="NZ_LR590477.1"/>
</dbReference>
<keyword evidence="2" id="KW-1185">Reference proteome</keyword>
<protein>
    <submittedName>
        <fullName evidence="1">Lipoprotein</fullName>
    </submittedName>
</protein>
<dbReference type="PROSITE" id="PS51257">
    <property type="entry name" value="PROKAR_LIPOPROTEIN"/>
    <property type="match status" value="1"/>
</dbReference>
<reference evidence="1 2" key="1">
    <citation type="submission" date="2018-06" db="EMBL/GenBank/DDBJ databases">
        <authorList>
            <consortium name="Pathogen Informatics"/>
            <person name="Doyle S."/>
        </authorList>
    </citation>
    <scope>NUCLEOTIDE SEQUENCE [LARGE SCALE GENOMIC DNA]</scope>
    <source>
        <strain evidence="1 2">NCTC10616</strain>
    </source>
</reference>
<keyword evidence="1" id="KW-0449">Lipoprotein</keyword>
<evidence type="ECO:0000313" key="2">
    <source>
        <dbReference type="Proteomes" id="UP000254193"/>
    </source>
</evidence>
<sequence>MKYIVSISLAMGLAACSFGGFKPPPDESTYWKYSRLEQEYPATMSKNINLRIYSYEEYSKQFDDYFAKKKKDMKDCGYDPIAGGGGSEANACLRKKGWYRTGYDLYPENKKYEWPREN</sequence>
<gene>
    <name evidence="1" type="ORF">NCTC10616_00721</name>
</gene>
<evidence type="ECO:0000313" key="1">
    <source>
        <dbReference type="EMBL" id="SUA17060.1"/>
    </source>
</evidence>
<proteinExistence type="predicted"/>
<name>A0A378VLU2_NEILA</name>
<accession>A0A378VLU2</accession>
<dbReference type="Proteomes" id="UP000254193">
    <property type="component" value="Unassembled WGS sequence"/>
</dbReference>
<dbReference type="EMBL" id="UGRO01000002">
    <property type="protein sequence ID" value="SUA17060.1"/>
    <property type="molecule type" value="Genomic_DNA"/>
</dbReference>
<organism evidence="1 2">
    <name type="scientific">Neisseria lactamica</name>
    <dbReference type="NCBI Taxonomy" id="486"/>
    <lineage>
        <taxon>Bacteria</taxon>
        <taxon>Pseudomonadati</taxon>
        <taxon>Pseudomonadota</taxon>
        <taxon>Betaproteobacteria</taxon>
        <taxon>Neisseriales</taxon>
        <taxon>Neisseriaceae</taxon>
        <taxon>Neisseria</taxon>
    </lineage>
</organism>